<proteinExistence type="predicted"/>
<reference evidence="2" key="2">
    <citation type="journal article" date="2021" name="Genome Biol. Evol.">
        <title>Developing a high-quality reference genome for a parasitic bivalve with doubly uniparental inheritance (Bivalvia: Unionida).</title>
        <authorList>
            <person name="Smith C.H."/>
        </authorList>
    </citation>
    <scope>NUCLEOTIDE SEQUENCE</scope>
    <source>
        <strain evidence="2">CHS0354</strain>
        <tissue evidence="2">Mantle</tissue>
    </source>
</reference>
<accession>A0AAE0SE63</accession>
<dbReference type="Proteomes" id="UP001195483">
    <property type="component" value="Unassembled WGS sequence"/>
</dbReference>
<reference evidence="2" key="3">
    <citation type="submission" date="2023-05" db="EMBL/GenBank/DDBJ databases">
        <authorList>
            <person name="Smith C.H."/>
        </authorList>
    </citation>
    <scope>NUCLEOTIDE SEQUENCE</scope>
    <source>
        <strain evidence="2">CHS0354</strain>
        <tissue evidence="2">Mantle</tissue>
    </source>
</reference>
<reference evidence="2" key="1">
    <citation type="journal article" date="2021" name="Genome Biol. Evol.">
        <title>A High-Quality Reference Genome for a Parasitic Bivalve with Doubly Uniparental Inheritance (Bivalvia: Unionida).</title>
        <authorList>
            <person name="Smith C.H."/>
        </authorList>
    </citation>
    <scope>NUCLEOTIDE SEQUENCE</scope>
    <source>
        <strain evidence="2">CHS0354</strain>
    </source>
</reference>
<dbReference type="EMBL" id="JAEAOA010000943">
    <property type="protein sequence ID" value="KAK3589690.1"/>
    <property type="molecule type" value="Genomic_DNA"/>
</dbReference>
<evidence type="ECO:0000313" key="2">
    <source>
        <dbReference type="EMBL" id="KAK3589690.1"/>
    </source>
</evidence>
<dbReference type="AlphaFoldDB" id="A0AAE0SE63"/>
<evidence type="ECO:0000313" key="3">
    <source>
        <dbReference type="Proteomes" id="UP001195483"/>
    </source>
</evidence>
<keyword evidence="1" id="KW-0732">Signal</keyword>
<keyword evidence="3" id="KW-1185">Reference proteome</keyword>
<feature type="chain" id="PRO_5042183314" evidence="1">
    <location>
        <begin position="27"/>
        <end position="70"/>
    </location>
</feature>
<evidence type="ECO:0000256" key="1">
    <source>
        <dbReference type="SAM" id="SignalP"/>
    </source>
</evidence>
<comment type="caution">
    <text evidence="2">The sequence shown here is derived from an EMBL/GenBank/DDBJ whole genome shotgun (WGS) entry which is preliminary data.</text>
</comment>
<name>A0AAE0SE63_9BIVA</name>
<protein>
    <submittedName>
        <fullName evidence="2">Uncharacterized protein</fullName>
    </submittedName>
</protein>
<gene>
    <name evidence="2" type="ORF">CHS0354_015199</name>
</gene>
<organism evidence="2 3">
    <name type="scientific">Potamilus streckersoni</name>
    <dbReference type="NCBI Taxonomy" id="2493646"/>
    <lineage>
        <taxon>Eukaryota</taxon>
        <taxon>Metazoa</taxon>
        <taxon>Spiralia</taxon>
        <taxon>Lophotrochozoa</taxon>
        <taxon>Mollusca</taxon>
        <taxon>Bivalvia</taxon>
        <taxon>Autobranchia</taxon>
        <taxon>Heteroconchia</taxon>
        <taxon>Palaeoheterodonta</taxon>
        <taxon>Unionida</taxon>
        <taxon>Unionoidea</taxon>
        <taxon>Unionidae</taxon>
        <taxon>Ambleminae</taxon>
        <taxon>Lampsilini</taxon>
        <taxon>Potamilus</taxon>
    </lineage>
</organism>
<feature type="signal peptide" evidence="1">
    <location>
        <begin position="1"/>
        <end position="26"/>
    </location>
</feature>
<sequence length="70" mass="8014">MNTPVSVEVRIMTILVVCLLHEPIWGTYTDAMENYAFIYGTEYRDHTLFKLTNDEVLSYHYMPVPSAGVG</sequence>